<evidence type="ECO:0000313" key="2">
    <source>
        <dbReference type="Proteomes" id="UP000599437"/>
    </source>
</evidence>
<name>A0ABQ3DVX2_9ACTN</name>
<accession>A0ABQ3DVX2</accession>
<reference evidence="2" key="1">
    <citation type="journal article" date="2019" name="Int. J. Syst. Evol. Microbiol.">
        <title>The Global Catalogue of Microorganisms (GCM) 10K type strain sequencing project: providing services to taxonomists for standard genome sequencing and annotation.</title>
        <authorList>
            <consortium name="The Broad Institute Genomics Platform"/>
            <consortium name="The Broad Institute Genome Sequencing Center for Infectious Disease"/>
            <person name="Wu L."/>
            <person name="Ma J."/>
        </authorList>
    </citation>
    <scope>NUCLEOTIDE SEQUENCE [LARGE SCALE GENOMIC DNA]</scope>
    <source>
        <strain evidence="2">JCM 4737</strain>
    </source>
</reference>
<organism evidence="1 2">
    <name type="scientific">Streptomyces chryseus</name>
    <dbReference type="NCBI Taxonomy" id="68186"/>
    <lineage>
        <taxon>Bacteria</taxon>
        <taxon>Bacillati</taxon>
        <taxon>Actinomycetota</taxon>
        <taxon>Actinomycetes</taxon>
        <taxon>Kitasatosporales</taxon>
        <taxon>Streptomycetaceae</taxon>
        <taxon>Streptomyces</taxon>
    </lineage>
</organism>
<proteinExistence type="predicted"/>
<gene>
    <name evidence="1" type="ORF">GCM10010346_43130</name>
</gene>
<evidence type="ECO:0000313" key="1">
    <source>
        <dbReference type="EMBL" id="GHB14812.1"/>
    </source>
</evidence>
<dbReference type="Proteomes" id="UP000599437">
    <property type="component" value="Unassembled WGS sequence"/>
</dbReference>
<dbReference type="EMBL" id="BMVO01000014">
    <property type="protein sequence ID" value="GHB14812.1"/>
    <property type="molecule type" value="Genomic_DNA"/>
</dbReference>
<keyword evidence="2" id="KW-1185">Reference proteome</keyword>
<sequence length="81" mass="8817">MQITSKGNASHDRSAKQKAYAKGDVPLYLLIDRYDEGGPAVTLFSDPRNGMYRTGLRKPFGEPVALPEPFGSELDTAGFVV</sequence>
<comment type="caution">
    <text evidence="1">The sequence shown here is derived from an EMBL/GenBank/DDBJ whole genome shotgun (WGS) entry which is preliminary data.</text>
</comment>
<dbReference type="RefSeq" id="WP_268246671.1">
    <property type="nucleotide sequence ID" value="NZ_BMVO01000014.1"/>
</dbReference>
<protein>
    <recommendedName>
        <fullName evidence="3">Restriction endonuclease domain-containing protein</fullName>
    </recommendedName>
</protein>
<evidence type="ECO:0008006" key="3">
    <source>
        <dbReference type="Google" id="ProtNLM"/>
    </source>
</evidence>